<proteinExistence type="inferred from homology"/>
<reference evidence="8 11" key="2">
    <citation type="submission" date="2020-10" db="EMBL/GenBank/DDBJ databases">
        <title>Genome sequences of Pseudomonas isolates.</title>
        <authorList>
            <person name="Wessels L."/>
            <person name="Reich F."/>
            <person name="Hammerl J."/>
        </authorList>
    </citation>
    <scope>NUCLEOTIDE SEQUENCE [LARGE SCALE GENOMIC DNA]</scope>
    <source>
        <strain evidence="8 11">20-MO00624-0</strain>
    </source>
</reference>
<keyword evidence="1" id="KW-0547">Nucleotide-binding</keyword>
<gene>
    <name evidence="9" type="primary">yjiA_5</name>
    <name evidence="8" type="ORF">IRZ65_23795</name>
    <name evidence="9" type="ORF">NCTC11842_05597</name>
</gene>
<evidence type="ECO:0000256" key="6">
    <source>
        <dbReference type="ARBA" id="ARBA00049117"/>
    </source>
</evidence>
<dbReference type="InterPro" id="IPR003495">
    <property type="entry name" value="CobW/HypB/UreG_nucleotide-bd"/>
</dbReference>
<name>A0A2X2DB11_PSELU</name>
<keyword evidence="11" id="KW-1185">Reference proteome</keyword>
<evidence type="ECO:0000313" key="9">
    <source>
        <dbReference type="EMBL" id="SPZ16564.1"/>
    </source>
</evidence>
<feature type="domain" description="CobW C-terminal" evidence="7">
    <location>
        <begin position="354"/>
        <end position="448"/>
    </location>
</feature>
<dbReference type="InterPro" id="IPR051316">
    <property type="entry name" value="Zinc-reg_GTPase_activator"/>
</dbReference>
<dbReference type="Gene3D" id="3.30.1220.10">
    <property type="entry name" value="CobW-like, C-terminal domain"/>
    <property type="match status" value="1"/>
</dbReference>
<dbReference type="SUPFAM" id="SSF52540">
    <property type="entry name" value="P-loop containing nucleoside triphosphate hydrolases"/>
    <property type="match status" value="1"/>
</dbReference>
<dbReference type="PANTHER" id="PTHR13748">
    <property type="entry name" value="COBW-RELATED"/>
    <property type="match status" value="1"/>
</dbReference>
<organism evidence="9 10">
    <name type="scientific">Pseudomonas luteola</name>
    <dbReference type="NCBI Taxonomy" id="47886"/>
    <lineage>
        <taxon>Bacteria</taxon>
        <taxon>Pseudomonadati</taxon>
        <taxon>Pseudomonadota</taxon>
        <taxon>Gammaproteobacteria</taxon>
        <taxon>Pseudomonadales</taxon>
        <taxon>Pseudomonadaceae</taxon>
        <taxon>Pseudomonas</taxon>
    </lineage>
</organism>
<dbReference type="InterPro" id="IPR027417">
    <property type="entry name" value="P-loop_NTPase"/>
</dbReference>
<protein>
    <submittedName>
        <fullName evidence="9">Cobalamin synthesis protein/P47K</fullName>
    </submittedName>
    <submittedName>
        <fullName evidence="8">GTP-binding protein</fullName>
    </submittedName>
</protein>
<dbReference type="SUPFAM" id="SSF90002">
    <property type="entry name" value="Hypothetical protein YjiA, C-terminal domain"/>
    <property type="match status" value="1"/>
</dbReference>
<comment type="function">
    <text evidence="5">Zinc chaperone that directly transfers zinc cofactor to target proteins, thereby activating them. Zinc is transferred from the CXCC motif in the GTPase domain to the zinc binding site in target proteins in a process requiring GTP hydrolysis.</text>
</comment>
<dbReference type="GO" id="GO:0000166">
    <property type="term" value="F:nucleotide binding"/>
    <property type="evidence" value="ECO:0007669"/>
    <property type="project" value="UniProtKB-KW"/>
</dbReference>
<accession>A0A2X2DB11</accession>
<evidence type="ECO:0000313" key="10">
    <source>
        <dbReference type="Proteomes" id="UP000250443"/>
    </source>
</evidence>
<evidence type="ECO:0000313" key="11">
    <source>
        <dbReference type="Proteomes" id="UP000626180"/>
    </source>
</evidence>
<dbReference type="GO" id="GO:0016787">
    <property type="term" value="F:hydrolase activity"/>
    <property type="evidence" value="ECO:0007669"/>
    <property type="project" value="UniProtKB-KW"/>
</dbReference>
<evidence type="ECO:0000256" key="3">
    <source>
        <dbReference type="ARBA" id="ARBA00023186"/>
    </source>
</evidence>
<dbReference type="Pfam" id="PF07683">
    <property type="entry name" value="CobW_C"/>
    <property type="match status" value="1"/>
</dbReference>
<dbReference type="CDD" id="cd03112">
    <property type="entry name" value="CobW-like"/>
    <property type="match status" value="1"/>
</dbReference>
<comment type="similarity">
    <text evidence="4">Belongs to the SIMIBI class G3E GTPase family. ZNG1 subfamily.</text>
</comment>
<dbReference type="SMART" id="SM00833">
    <property type="entry name" value="CobW_C"/>
    <property type="match status" value="1"/>
</dbReference>
<evidence type="ECO:0000256" key="5">
    <source>
        <dbReference type="ARBA" id="ARBA00045658"/>
    </source>
</evidence>
<dbReference type="Gene3D" id="3.40.50.300">
    <property type="entry name" value="P-loop containing nucleotide triphosphate hydrolases"/>
    <property type="match status" value="1"/>
</dbReference>
<dbReference type="InterPro" id="IPR036627">
    <property type="entry name" value="CobW-likC_sf"/>
</dbReference>
<evidence type="ECO:0000313" key="8">
    <source>
        <dbReference type="EMBL" id="MBF8643687.1"/>
    </source>
</evidence>
<dbReference type="InterPro" id="IPR011629">
    <property type="entry name" value="CobW-like_C"/>
</dbReference>
<dbReference type="PANTHER" id="PTHR13748:SF62">
    <property type="entry name" value="COBW DOMAIN-CONTAINING PROTEIN"/>
    <property type="match status" value="1"/>
</dbReference>
<dbReference type="RefSeq" id="WP_010798831.1">
    <property type="nucleotide sequence ID" value="NZ_FQYS01000002.1"/>
</dbReference>
<reference evidence="9 10" key="1">
    <citation type="submission" date="2018-06" db="EMBL/GenBank/DDBJ databases">
        <authorList>
            <consortium name="Pathogen Informatics"/>
            <person name="Doyle S."/>
        </authorList>
    </citation>
    <scope>NUCLEOTIDE SEQUENCE [LARGE SCALE GENOMIC DNA]</scope>
    <source>
        <strain evidence="9 10">NCTC11842</strain>
    </source>
</reference>
<evidence type="ECO:0000256" key="2">
    <source>
        <dbReference type="ARBA" id="ARBA00022801"/>
    </source>
</evidence>
<keyword evidence="2" id="KW-0378">Hydrolase</keyword>
<keyword evidence="3" id="KW-0143">Chaperone</keyword>
<comment type="catalytic activity">
    <reaction evidence="6">
        <text>GTP + H2O = GDP + phosphate + H(+)</text>
        <dbReference type="Rhea" id="RHEA:19669"/>
        <dbReference type="ChEBI" id="CHEBI:15377"/>
        <dbReference type="ChEBI" id="CHEBI:15378"/>
        <dbReference type="ChEBI" id="CHEBI:37565"/>
        <dbReference type="ChEBI" id="CHEBI:43474"/>
        <dbReference type="ChEBI" id="CHEBI:58189"/>
    </reaction>
    <physiologicalReaction direction="left-to-right" evidence="6">
        <dbReference type="Rhea" id="RHEA:19670"/>
    </physiologicalReaction>
</comment>
<dbReference type="Proteomes" id="UP000626180">
    <property type="component" value="Unassembled WGS sequence"/>
</dbReference>
<evidence type="ECO:0000256" key="1">
    <source>
        <dbReference type="ARBA" id="ARBA00022741"/>
    </source>
</evidence>
<dbReference type="Pfam" id="PF02492">
    <property type="entry name" value="cobW"/>
    <property type="match status" value="1"/>
</dbReference>
<sequence>MSDLRVPVTVLTGFLGSGKTTLLNHILSKQHGMRIAVIENEFGEIGIDDALVVNADEEVFEMNNGCICCTVRGDLIRILGNLMNRRDKFDHILVETTGMADPGPVAQTFFVDDEIRAQLQLDGIITVVDAHHVWLHLEDSSEVREQIAFADVILLNKTDLVEPARLDELETRIRKMNSLARIHRTVNAEVDIPTVMNVGGFDLERVLDQRPDFLQKEYPFEWAGIWHLPAGITELRYGAGPDPFIGALLMPVNGDSEGDLDRAVVIAEGAFDREAKKIRAGTKLMPGRQAVNLKVPEDDAEQTVNLLIPAAGYYALVTEHGPEEFGLRLEQSGVRLEPSSQREFAASHSHDEEISSVGITLEGALLEAKVNQWLGPLLARKGQDILRTKGILNIAQENRRFVFQAVHMLLDGGPDRLWQPNEKRQSEIVFIGRNLDREELIAGLKGCLA</sequence>
<dbReference type="AlphaFoldDB" id="A0A2X2DB11"/>
<dbReference type="Proteomes" id="UP000250443">
    <property type="component" value="Unassembled WGS sequence"/>
</dbReference>
<dbReference type="EMBL" id="JADMCD010000020">
    <property type="protein sequence ID" value="MBF8643687.1"/>
    <property type="molecule type" value="Genomic_DNA"/>
</dbReference>
<evidence type="ECO:0000259" key="7">
    <source>
        <dbReference type="SMART" id="SM00833"/>
    </source>
</evidence>
<dbReference type="EMBL" id="UAUF01000015">
    <property type="protein sequence ID" value="SPZ16564.1"/>
    <property type="molecule type" value="Genomic_DNA"/>
</dbReference>
<evidence type="ECO:0000256" key="4">
    <source>
        <dbReference type="ARBA" id="ARBA00034320"/>
    </source>
</evidence>
<dbReference type="GO" id="GO:0005737">
    <property type="term" value="C:cytoplasm"/>
    <property type="evidence" value="ECO:0007669"/>
    <property type="project" value="TreeGrafter"/>
</dbReference>